<dbReference type="PANTHER" id="PTHR10948">
    <property type="entry name" value="TRANSPOSASE"/>
    <property type="match status" value="1"/>
</dbReference>
<evidence type="ECO:0000313" key="2">
    <source>
        <dbReference type="EMBL" id="PJB51805.1"/>
    </source>
</evidence>
<evidence type="ECO:0000259" key="1">
    <source>
        <dbReference type="Pfam" id="PF13936"/>
    </source>
</evidence>
<sequence>MTNKRINFYERQLIEYWLKIGKSHRKIAKLVKRNNSDISREIKRNSSPYFPYNAIIAQKACDRKARKTNKRKLDQNLPLRNWVAERLKNDWSPQQIAGRLAHFPLPHLAGKTIAYETIYQYIYSGARSINGD</sequence>
<comment type="caution">
    <text evidence="2">The sequence shown here is derived from an EMBL/GenBank/DDBJ whole genome shotgun (WGS) entry which is preliminary data.</text>
</comment>
<dbReference type="Pfam" id="PF13936">
    <property type="entry name" value="HTH_38"/>
    <property type="match status" value="1"/>
</dbReference>
<protein>
    <submittedName>
        <fullName evidence="2">IS30 family transposase</fullName>
    </submittedName>
</protein>
<feature type="domain" description="Transposase IS30-like HTH" evidence="1">
    <location>
        <begin position="3"/>
        <end position="45"/>
    </location>
</feature>
<dbReference type="GO" id="GO:0032196">
    <property type="term" value="P:transposition"/>
    <property type="evidence" value="ECO:0007669"/>
    <property type="project" value="TreeGrafter"/>
</dbReference>
<evidence type="ECO:0000313" key="3">
    <source>
        <dbReference type="Proteomes" id="UP000229421"/>
    </source>
</evidence>
<accession>A0A2M8C6B8</accession>
<feature type="non-terminal residue" evidence="2">
    <location>
        <position position="132"/>
    </location>
</feature>
<reference evidence="3" key="1">
    <citation type="submission" date="2017-09" db="EMBL/GenBank/DDBJ databases">
        <title>Depth-based differentiation of microbial function through sediment-hosted aquifers and enrichment of novel symbionts in the deep terrestrial subsurface.</title>
        <authorList>
            <person name="Probst A.J."/>
            <person name="Ladd B."/>
            <person name="Jarett J.K."/>
            <person name="Geller-Mcgrath D.E."/>
            <person name="Sieber C.M.K."/>
            <person name="Emerson J.B."/>
            <person name="Anantharaman K."/>
            <person name="Thomas B.C."/>
            <person name="Malmstrom R."/>
            <person name="Stieglmeier M."/>
            <person name="Klingl A."/>
            <person name="Woyke T."/>
            <person name="Ryan C.M."/>
            <person name="Banfield J.F."/>
        </authorList>
    </citation>
    <scope>NUCLEOTIDE SEQUENCE [LARGE SCALE GENOMIC DNA]</scope>
</reference>
<dbReference type="GO" id="GO:0005829">
    <property type="term" value="C:cytosol"/>
    <property type="evidence" value="ECO:0007669"/>
    <property type="project" value="TreeGrafter"/>
</dbReference>
<dbReference type="Proteomes" id="UP000229421">
    <property type="component" value="Unassembled WGS sequence"/>
</dbReference>
<dbReference type="EMBL" id="PFTZ01000026">
    <property type="protein sequence ID" value="PJB51805.1"/>
    <property type="molecule type" value="Genomic_DNA"/>
</dbReference>
<dbReference type="PANTHER" id="PTHR10948:SF23">
    <property type="entry name" value="TRANSPOSASE INSI FOR INSERTION SEQUENCE ELEMENT IS30A-RELATED"/>
    <property type="match status" value="1"/>
</dbReference>
<organism evidence="2 3">
    <name type="scientific">Candidatus Berkelbacteria bacterium CG_4_9_14_3_um_filter_39_23</name>
    <dbReference type="NCBI Taxonomy" id="1974508"/>
    <lineage>
        <taxon>Bacteria</taxon>
        <taxon>Candidatus Berkelbacteria</taxon>
    </lineage>
</organism>
<dbReference type="GO" id="GO:0004803">
    <property type="term" value="F:transposase activity"/>
    <property type="evidence" value="ECO:0007669"/>
    <property type="project" value="TreeGrafter"/>
</dbReference>
<dbReference type="InterPro" id="IPR025246">
    <property type="entry name" value="IS30-like_HTH"/>
</dbReference>
<proteinExistence type="predicted"/>
<dbReference type="InterPro" id="IPR051917">
    <property type="entry name" value="Transposase-Integrase"/>
</dbReference>
<name>A0A2M8C6B8_9BACT</name>
<dbReference type="AlphaFoldDB" id="A0A2M8C6B8"/>
<gene>
    <name evidence="2" type="ORF">CO101_00695</name>
</gene>